<sequence>AVSCEVVWGMARDKEISLAGGRNAGVCLPVPTLPDY</sequence>
<name>X1UAV8_9ZZZZ</name>
<comment type="caution">
    <text evidence="1">The sequence shown here is derived from an EMBL/GenBank/DDBJ whole genome shotgun (WGS) entry which is preliminary data.</text>
</comment>
<reference evidence="1" key="1">
    <citation type="journal article" date="2014" name="Front. Microbiol.">
        <title>High frequency of phylogenetically diverse reductive dehalogenase-homologous genes in deep subseafloor sedimentary metagenomes.</title>
        <authorList>
            <person name="Kawai M."/>
            <person name="Futagami T."/>
            <person name="Toyoda A."/>
            <person name="Takaki Y."/>
            <person name="Nishi S."/>
            <person name="Hori S."/>
            <person name="Arai W."/>
            <person name="Tsubouchi T."/>
            <person name="Morono Y."/>
            <person name="Uchiyama I."/>
            <person name="Ito T."/>
            <person name="Fujiyama A."/>
            <person name="Inagaki F."/>
            <person name="Takami H."/>
        </authorList>
    </citation>
    <scope>NUCLEOTIDE SEQUENCE</scope>
    <source>
        <strain evidence="1">Expedition CK06-06</strain>
    </source>
</reference>
<proteinExistence type="predicted"/>
<dbReference type="AlphaFoldDB" id="X1UAV8"/>
<dbReference type="EMBL" id="BARW01023552">
    <property type="protein sequence ID" value="GAI96980.1"/>
    <property type="molecule type" value="Genomic_DNA"/>
</dbReference>
<protein>
    <submittedName>
        <fullName evidence="1">Uncharacterized protein</fullName>
    </submittedName>
</protein>
<gene>
    <name evidence="1" type="ORF">S12H4_39031</name>
</gene>
<organism evidence="1">
    <name type="scientific">marine sediment metagenome</name>
    <dbReference type="NCBI Taxonomy" id="412755"/>
    <lineage>
        <taxon>unclassified sequences</taxon>
        <taxon>metagenomes</taxon>
        <taxon>ecological metagenomes</taxon>
    </lineage>
</organism>
<accession>X1UAV8</accession>
<evidence type="ECO:0000313" key="1">
    <source>
        <dbReference type="EMBL" id="GAI96980.1"/>
    </source>
</evidence>
<feature type="non-terminal residue" evidence="1">
    <location>
        <position position="1"/>
    </location>
</feature>